<comment type="similarity">
    <text evidence="3 12">Belongs to the CcmD/CycX/HelD family.</text>
</comment>
<evidence type="ECO:0000256" key="4">
    <source>
        <dbReference type="ARBA" id="ARBA00016461"/>
    </source>
</evidence>
<evidence type="ECO:0000256" key="7">
    <source>
        <dbReference type="ARBA" id="ARBA00022519"/>
    </source>
</evidence>
<comment type="subcellular location">
    <subcellularLocation>
        <location evidence="2 12">Cell inner membrane</location>
        <topology evidence="2 12">Single-pass membrane protein</topology>
    </subcellularLocation>
</comment>
<keyword evidence="8 12" id="KW-0812">Transmembrane</keyword>
<dbReference type="Proteomes" id="UP001239019">
    <property type="component" value="Unassembled WGS sequence"/>
</dbReference>
<keyword evidence="6 12" id="KW-1003">Cell membrane</keyword>
<evidence type="ECO:0000256" key="9">
    <source>
        <dbReference type="ARBA" id="ARBA00022748"/>
    </source>
</evidence>
<evidence type="ECO:0000256" key="3">
    <source>
        <dbReference type="ARBA" id="ARBA00008741"/>
    </source>
</evidence>
<dbReference type="InterPro" id="IPR007078">
    <property type="entry name" value="Haem_export_protD_CcmD"/>
</dbReference>
<evidence type="ECO:0000256" key="2">
    <source>
        <dbReference type="ARBA" id="ARBA00004377"/>
    </source>
</evidence>
<evidence type="ECO:0000256" key="1">
    <source>
        <dbReference type="ARBA" id="ARBA00002442"/>
    </source>
</evidence>
<reference evidence="13 14" key="1">
    <citation type="submission" date="2023-08" db="EMBL/GenBank/DDBJ databases">
        <title>Whole-genome sequencing of halo(alkali)philic microorganisms from hypersaline lakes.</title>
        <authorList>
            <person name="Sorokin D.Y."/>
            <person name="Abbas B."/>
            <person name="Merkel A.Y."/>
        </authorList>
    </citation>
    <scope>NUCLEOTIDE SEQUENCE [LARGE SCALE GENOMIC DNA]</scope>
    <source>
        <strain evidence="13 14">AB-CW4</strain>
    </source>
</reference>
<evidence type="ECO:0000256" key="11">
    <source>
        <dbReference type="ARBA" id="ARBA00023136"/>
    </source>
</evidence>
<accession>A0ABU0WA11</accession>
<sequence length="53" mass="6257">MSEFLYMDGFALWVWSSFGLTAFIMTLAALLIRRRHRQMLQHVRRYHAAGGSR</sequence>
<feature type="transmembrane region" description="Helical" evidence="12">
    <location>
        <begin position="12"/>
        <end position="32"/>
    </location>
</feature>
<evidence type="ECO:0000256" key="10">
    <source>
        <dbReference type="ARBA" id="ARBA00022989"/>
    </source>
</evidence>
<keyword evidence="5 12" id="KW-0813">Transport</keyword>
<keyword evidence="7 12" id="KW-0997">Cell inner membrane</keyword>
<gene>
    <name evidence="13" type="primary">ccmD</name>
    <name evidence="13" type="ORF">RBH19_12780</name>
</gene>
<dbReference type="Pfam" id="PF04995">
    <property type="entry name" value="CcmD"/>
    <property type="match status" value="1"/>
</dbReference>
<dbReference type="NCBIfam" id="TIGR03141">
    <property type="entry name" value="cytochro_ccmD"/>
    <property type="match status" value="1"/>
</dbReference>
<dbReference type="RefSeq" id="WP_306729244.1">
    <property type="nucleotide sequence ID" value="NZ_JAVDDT010000010.1"/>
</dbReference>
<keyword evidence="11 12" id="KW-0472">Membrane</keyword>
<keyword evidence="9 12" id="KW-0201">Cytochrome c-type biogenesis</keyword>
<evidence type="ECO:0000256" key="5">
    <source>
        <dbReference type="ARBA" id="ARBA00022448"/>
    </source>
</evidence>
<comment type="caution">
    <text evidence="13">The sequence shown here is derived from an EMBL/GenBank/DDBJ whole genome shotgun (WGS) entry which is preliminary data.</text>
</comment>
<evidence type="ECO:0000313" key="13">
    <source>
        <dbReference type="EMBL" id="MDQ2070748.1"/>
    </source>
</evidence>
<organism evidence="13 14">
    <name type="scientific">Natronospira bacteriovora</name>
    <dbReference type="NCBI Taxonomy" id="3069753"/>
    <lineage>
        <taxon>Bacteria</taxon>
        <taxon>Pseudomonadati</taxon>
        <taxon>Pseudomonadota</taxon>
        <taxon>Gammaproteobacteria</taxon>
        <taxon>Natronospirales</taxon>
        <taxon>Natronospiraceae</taxon>
        <taxon>Natronospira</taxon>
    </lineage>
</organism>
<evidence type="ECO:0000256" key="6">
    <source>
        <dbReference type="ARBA" id="ARBA00022475"/>
    </source>
</evidence>
<evidence type="ECO:0000313" key="14">
    <source>
        <dbReference type="Proteomes" id="UP001239019"/>
    </source>
</evidence>
<protein>
    <recommendedName>
        <fullName evidence="4 12">Heme exporter protein D</fullName>
    </recommendedName>
</protein>
<proteinExistence type="inferred from homology"/>
<dbReference type="EMBL" id="JAVDDT010000010">
    <property type="protein sequence ID" value="MDQ2070748.1"/>
    <property type="molecule type" value="Genomic_DNA"/>
</dbReference>
<evidence type="ECO:0000256" key="8">
    <source>
        <dbReference type="ARBA" id="ARBA00022692"/>
    </source>
</evidence>
<name>A0ABU0WA11_9GAMM</name>
<comment type="function">
    <text evidence="1 12">Required for the export of heme to the periplasm for the biogenesis of c-type cytochromes.</text>
</comment>
<evidence type="ECO:0000256" key="12">
    <source>
        <dbReference type="RuleBase" id="RU363101"/>
    </source>
</evidence>
<keyword evidence="14" id="KW-1185">Reference proteome</keyword>
<keyword evidence="10 12" id="KW-1133">Transmembrane helix</keyword>